<evidence type="ECO:0000313" key="6">
    <source>
        <dbReference type="EMBL" id="MFD1722117.1"/>
    </source>
</evidence>
<comment type="similarity">
    <text evidence="1">Belongs to the N(4)/N(6)-methyltransferase family.</text>
</comment>
<feature type="domain" description="DNA methylase N-4/N-6" evidence="5">
    <location>
        <begin position="121"/>
        <end position="466"/>
    </location>
</feature>
<dbReference type="InterPro" id="IPR002941">
    <property type="entry name" value="DNA_methylase_N4/N6"/>
</dbReference>
<dbReference type="SUPFAM" id="SSF53335">
    <property type="entry name" value="S-adenosyl-L-methionine-dependent methyltransferases"/>
    <property type="match status" value="1"/>
</dbReference>
<evidence type="ECO:0000259" key="5">
    <source>
        <dbReference type="Pfam" id="PF01555"/>
    </source>
</evidence>
<evidence type="ECO:0000256" key="2">
    <source>
        <dbReference type="ARBA" id="ARBA00022603"/>
    </source>
</evidence>
<keyword evidence="2 6" id="KW-0489">Methyltransferase</keyword>
<dbReference type="RefSeq" id="WP_377934931.1">
    <property type="nucleotide sequence ID" value="NZ_JBHUEA010000016.1"/>
</dbReference>
<dbReference type="InterPro" id="IPR002295">
    <property type="entry name" value="N4/N6-MTase_EcoPI_Mod-like"/>
</dbReference>
<dbReference type="PIRSF" id="PIRSF015855">
    <property type="entry name" value="TypeIII_Mtase_mKpnI"/>
    <property type="match status" value="1"/>
</dbReference>
<reference evidence="7" key="1">
    <citation type="journal article" date="2019" name="Int. J. Syst. Evol. Microbiol.">
        <title>The Global Catalogue of Microorganisms (GCM) 10K type strain sequencing project: providing services to taxonomists for standard genome sequencing and annotation.</title>
        <authorList>
            <consortium name="The Broad Institute Genomics Platform"/>
            <consortium name="The Broad Institute Genome Sequencing Center for Infectious Disease"/>
            <person name="Wu L."/>
            <person name="Ma J."/>
        </authorList>
    </citation>
    <scope>NUCLEOTIDE SEQUENCE [LARGE SCALE GENOMIC DNA]</scope>
    <source>
        <strain evidence="7">CGMCC 1.12471</strain>
    </source>
</reference>
<proteinExistence type="inferred from homology"/>
<sequence length="657" mass="73286">MEKLRIESANLTERNIEKIAELFPTVVTETADTDGKLSRVIDFDALRQELSNHIVDGPRERYQLDWPGKRAAAFAANVPIAKTVRPVREESVDFDTTKNLFIEGDNLEALKLLQESYLGKVDFIYIDPPYNTGSDFIYEDDFTQSAADYLDVSRQINDEGARLVANPETNGRFHSDWLSMMYPRLKLARNLLAPAGVILISIGDSEVANLRVLAQEVFGRGNFVGQLVWEKKKKGAFLSGAVSNVKEYILCFARDRDKFAGFTGEIARDTETYPVIKTTNSRGVRIIRRGISSRFRELDHFVPAGTRLTSGNQEIVLKSDLQIREGRLADDVVVESNWIYSQSLLDQFAHDNSLYVTQDLYFRRIVTEPRRKVLKDLLTMRGETGTGARFVLRDDLTSDGWGTNEDAFDELHALFDLQNLMSFPKPTKLIAKLLAAACREAREAVVLDFFAGSGTTGDALMQLNAQDGGSRRFILVQVGERPEPDTEAAKAGFTTIAELCKERLRRAGRKALESSGSSKQSLDVGFRTLRIDTTNFASVFESADSLAQHQLPLFADNVRSDRTAEDLLFQLLIDWGLDLTETIAVEEVAGQTVFSVSDEALIACFADGVTEEVVRAIAGRRPLRAVFKDSGFASDAARINAEQVFREGSPETELRVV</sequence>
<evidence type="ECO:0000256" key="4">
    <source>
        <dbReference type="ARBA" id="ARBA00022691"/>
    </source>
</evidence>
<dbReference type="PRINTS" id="PR00506">
    <property type="entry name" value="D21N6MTFRASE"/>
</dbReference>
<comment type="caution">
    <text evidence="6">The sequence shown here is derived from an EMBL/GenBank/DDBJ whole genome shotgun (WGS) entry which is preliminary data.</text>
</comment>
<evidence type="ECO:0000256" key="3">
    <source>
        <dbReference type="ARBA" id="ARBA00022679"/>
    </source>
</evidence>
<dbReference type="Proteomes" id="UP001597347">
    <property type="component" value="Unassembled WGS sequence"/>
</dbReference>
<evidence type="ECO:0000256" key="1">
    <source>
        <dbReference type="ARBA" id="ARBA00006594"/>
    </source>
</evidence>
<dbReference type="EMBL" id="JBHUEA010000016">
    <property type="protein sequence ID" value="MFD1722117.1"/>
    <property type="molecule type" value="Genomic_DNA"/>
</dbReference>
<dbReference type="Pfam" id="PF01555">
    <property type="entry name" value="N6_N4_Mtase"/>
    <property type="match status" value="1"/>
</dbReference>
<gene>
    <name evidence="6" type="ORF">ACFSBI_11200</name>
</gene>
<dbReference type="InterPro" id="IPR029063">
    <property type="entry name" value="SAM-dependent_MTases_sf"/>
</dbReference>
<keyword evidence="3 6" id="KW-0808">Transferase</keyword>
<name>A0ABW4LFU1_9MICO</name>
<keyword evidence="7" id="KW-1185">Reference proteome</keyword>
<keyword evidence="4" id="KW-0949">S-adenosyl-L-methionine</keyword>
<dbReference type="GO" id="GO:0032259">
    <property type="term" value="P:methylation"/>
    <property type="evidence" value="ECO:0007669"/>
    <property type="project" value="UniProtKB-KW"/>
</dbReference>
<accession>A0ABW4LFU1</accession>
<dbReference type="InterPro" id="IPR002052">
    <property type="entry name" value="DNA_methylase_N6_adenine_CS"/>
</dbReference>
<protein>
    <submittedName>
        <fullName evidence="6">Site-specific DNA-methyltransferase</fullName>
        <ecNumber evidence="6">2.1.1.-</ecNumber>
    </submittedName>
</protein>
<dbReference type="GO" id="GO:0008168">
    <property type="term" value="F:methyltransferase activity"/>
    <property type="evidence" value="ECO:0007669"/>
    <property type="project" value="UniProtKB-KW"/>
</dbReference>
<dbReference type="PROSITE" id="PS00092">
    <property type="entry name" value="N6_MTASE"/>
    <property type="match status" value="1"/>
</dbReference>
<evidence type="ECO:0000313" key="7">
    <source>
        <dbReference type="Proteomes" id="UP001597347"/>
    </source>
</evidence>
<organism evidence="6 7">
    <name type="scientific">Amnibacterium endophyticum</name>
    <dbReference type="NCBI Taxonomy" id="2109337"/>
    <lineage>
        <taxon>Bacteria</taxon>
        <taxon>Bacillati</taxon>
        <taxon>Actinomycetota</taxon>
        <taxon>Actinomycetes</taxon>
        <taxon>Micrococcales</taxon>
        <taxon>Microbacteriaceae</taxon>
        <taxon>Amnibacterium</taxon>
    </lineage>
</organism>
<dbReference type="EC" id="2.1.1.-" evidence="6"/>
<dbReference type="Gene3D" id="3.40.50.150">
    <property type="entry name" value="Vaccinia Virus protein VP39"/>
    <property type="match status" value="1"/>
</dbReference>